<feature type="region of interest" description="Disordered" evidence="1">
    <location>
        <begin position="1"/>
        <end position="81"/>
    </location>
</feature>
<evidence type="ECO:0000256" key="1">
    <source>
        <dbReference type="SAM" id="MobiDB-lite"/>
    </source>
</evidence>
<keyword evidence="4" id="KW-1185">Reference proteome</keyword>
<gene>
    <name evidence="3" type="ORF">ACFOX0_31880</name>
</gene>
<evidence type="ECO:0000259" key="2">
    <source>
        <dbReference type="Pfam" id="PF20042"/>
    </source>
</evidence>
<feature type="compositionally biased region" description="Basic and acidic residues" evidence="1">
    <location>
        <begin position="1"/>
        <end position="12"/>
    </location>
</feature>
<reference evidence="4" key="1">
    <citation type="journal article" date="2019" name="Int. J. Syst. Evol. Microbiol.">
        <title>The Global Catalogue of Microorganisms (GCM) 10K type strain sequencing project: providing services to taxonomists for standard genome sequencing and annotation.</title>
        <authorList>
            <consortium name="The Broad Institute Genomics Platform"/>
            <consortium name="The Broad Institute Genome Sequencing Center for Infectious Disease"/>
            <person name="Wu L."/>
            <person name="Ma J."/>
        </authorList>
    </citation>
    <scope>NUCLEOTIDE SEQUENCE [LARGE SCALE GENOMIC DNA]</scope>
    <source>
        <strain evidence="4">2902at01</strain>
    </source>
</reference>
<dbReference type="Pfam" id="PF20042">
    <property type="entry name" value="DUF6444"/>
    <property type="match status" value="1"/>
</dbReference>
<name>A0ABV8KX94_9ACTN</name>
<accession>A0ABV8KX94</accession>
<feature type="domain" description="DUF6444" evidence="2">
    <location>
        <begin position="7"/>
        <end position="44"/>
    </location>
</feature>
<dbReference type="Proteomes" id="UP001595868">
    <property type="component" value="Unassembled WGS sequence"/>
</dbReference>
<feature type="compositionally biased region" description="Basic residues" evidence="1">
    <location>
        <begin position="36"/>
        <end position="46"/>
    </location>
</feature>
<evidence type="ECO:0000313" key="3">
    <source>
        <dbReference type="EMBL" id="MFC4110507.1"/>
    </source>
</evidence>
<sequence length="141" mass="14853">MPRENADLRARLGQDSSNSSRPPSSDGLAKPAPKSLRTRSGRRRITRTAISGRSNTCRTATPVTGAPAKPSPHPPQPAGSCAIRSYGSATCRNVRPSWPGCPPEHRILSRRCRCGRVTAGRAPDGVDAPVQYGSRATAAGV</sequence>
<protein>
    <submittedName>
        <fullName evidence="3">DUF6444 domain-containing protein</fullName>
    </submittedName>
</protein>
<comment type="caution">
    <text evidence="3">The sequence shown here is derived from an EMBL/GenBank/DDBJ whole genome shotgun (WGS) entry which is preliminary data.</text>
</comment>
<proteinExistence type="predicted"/>
<feature type="compositionally biased region" description="Low complexity" evidence="1">
    <location>
        <begin position="16"/>
        <end position="25"/>
    </location>
</feature>
<feature type="region of interest" description="Disordered" evidence="1">
    <location>
        <begin position="120"/>
        <end position="141"/>
    </location>
</feature>
<dbReference type="InterPro" id="IPR045618">
    <property type="entry name" value="DUF6444"/>
</dbReference>
<dbReference type="EMBL" id="JBHSBN010000043">
    <property type="protein sequence ID" value="MFC4110507.1"/>
    <property type="molecule type" value="Genomic_DNA"/>
</dbReference>
<organism evidence="3 4">
    <name type="scientific">Micromonospora zhanjiangensis</name>
    <dbReference type="NCBI Taxonomy" id="1522057"/>
    <lineage>
        <taxon>Bacteria</taxon>
        <taxon>Bacillati</taxon>
        <taxon>Actinomycetota</taxon>
        <taxon>Actinomycetes</taxon>
        <taxon>Micromonosporales</taxon>
        <taxon>Micromonosporaceae</taxon>
        <taxon>Micromonospora</taxon>
    </lineage>
</organism>
<dbReference type="RefSeq" id="WP_377552974.1">
    <property type="nucleotide sequence ID" value="NZ_JBHSBN010000043.1"/>
</dbReference>
<evidence type="ECO:0000313" key="4">
    <source>
        <dbReference type="Proteomes" id="UP001595868"/>
    </source>
</evidence>